<keyword evidence="1" id="KW-0167">Capsid protein</keyword>
<accession>A0A4R1QEC9</accession>
<dbReference type="RefSeq" id="WP_132948026.1">
    <property type="nucleotide sequence ID" value="NZ_SLUL01000005.1"/>
</dbReference>
<comment type="caution">
    <text evidence="1">The sequence shown here is derived from an EMBL/GenBank/DDBJ whole genome shotgun (WGS) entry which is preliminary data.</text>
</comment>
<dbReference type="InterPro" id="IPR025953">
    <property type="entry name" value="YlbD_coat"/>
</dbReference>
<dbReference type="AlphaFoldDB" id="A0A4R1QEC9"/>
<evidence type="ECO:0000313" key="1">
    <source>
        <dbReference type="EMBL" id="TCL50253.1"/>
    </source>
</evidence>
<protein>
    <submittedName>
        <fullName evidence="1">Putative coat protein YlbD-like</fullName>
    </submittedName>
</protein>
<name>A0A4R1QEC9_9BACL</name>
<dbReference type="Proteomes" id="UP000295658">
    <property type="component" value="Unassembled WGS sequence"/>
</dbReference>
<reference evidence="1 2" key="1">
    <citation type="submission" date="2019-03" db="EMBL/GenBank/DDBJ databases">
        <title>Genomic Encyclopedia of Type Strains, Phase IV (KMG-IV): sequencing the most valuable type-strain genomes for metagenomic binning, comparative biology and taxonomic classification.</title>
        <authorList>
            <person name="Goeker M."/>
        </authorList>
    </citation>
    <scope>NUCLEOTIDE SEQUENCE [LARGE SCALE GENOMIC DNA]</scope>
    <source>
        <strain evidence="1 2">DSM 24979</strain>
    </source>
</reference>
<organism evidence="1 2">
    <name type="scientific">Thermolongibacillus altinsuensis</name>
    <dbReference type="NCBI Taxonomy" id="575256"/>
    <lineage>
        <taxon>Bacteria</taxon>
        <taxon>Bacillati</taxon>
        <taxon>Bacillota</taxon>
        <taxon>Bacilli</taxon>
        <taxon>Bacillales</taxon>
        <taxon>Anoxybacillaceae</taxon>
        <taxon>Thermolongibacillus</taxon>
    </lineage>
</organism>
<dbReference type="EMBL" id="SLUL01000005">
    <property type="protein sequence ID" value="TCL50253.1"/>
    <property type="molecule type" value="Genomic_DNA"/>
</dbReference>
<keyword evidence="1" id="KW-0946">Virion</keyword>
<evidence type="ECO:0000313" key="2">
    <source>
        <dbReference type="Proteomes" id="UP000295658"/>
    </source>
</evidence>
<keyword evidence="2" id="KW-1185">Reference proteome</keyword>
<gene>
    <name evidence="1" type="ORF">EDD69_10549</name>
</gene>
<sequence length="121" mass="14368">MAANNIHPSVEQFKQFIKKHPKLVREVRSGKKTWKELYNDWYLFGEEDEIWNEYKEEIETESSAALMQKLATYLQKIDINHLQQHISTVQQAITSIQNIVRQMQETNSTKSSIHPFSFRKD</sequence>
<proteinExistence type="predicted"/>
<dbReference type="Pfam" id="PF14071">
    <property type="entry name" value="YlbD_coat"/>
    <property type="match status" value="1"/>
</dbReference>
<dbReference type="OrthoDB" id="1655540at2"/>